<evidence type="ECO:0000256" key="1">
    <source>
        <dbReference type="SAM" id="MobiDB-lite"/>
    </source>
</evidence>
<name>A0A4R0WZE9_9BURK</name>
<dbReference type="Gene3D" id="3.40.50.10540">
    <property type="entry name" value="Crotonobetainyl-coa:carnitine coa-transferase, domain 1"/>
    <property type="match status" value="1"/>
</dbReference>
<dbReference type="InterPro" id="IPR044855">
    <property type="entry name" value="CoA-Trfase_III_dom3_sf"/>
</dbReference>
<dbReference type="EMBL" id="MWML01000937">
    <property type="protein sequence ID" value="TCG01622.1"/>
    <property type="molecule type" value="Genomic_DNA"/>
</dbReference>
<dbReference type="AlphaFoldDB" id="A0A4R0WZE9"/>
<feature type="region of interest" description="Disordered" evidence="1">
    <location>
        <begin position="12"/>
        <end position="31"/>
    </location>
</feature>
<dbReference type="Gene3D" id="3.30.1540.10">
    <property type="entry name" value="formyl-coa transferase, domain 3"/>
    <property type="match status" value="1"/>
</dbReference>
<accession>A0A4R0WZE9</accession>
<dbReference type="InterPro" id="IPR003673">
    <property type="entry name" value="CoA-Trfase_fam_III"/>
</dbReference>
<organism evidence="2 3">
    <name type="scientific">Paraburkholderia steynii</name>
    <dbReference type="NCBI Taxonomy" id="1245441"/>
    <lineage>
        <taxon>Bacteria</taxon>
        <taxon>Pseudomonadati</taxon>
        <taxon>Pseudomonadota</taxon>
        <taxon>Betaproteobacteria</taxon>
        <taxon>Burkholderiales</taxon>
        <taxon>Burkholderiaceae</taxon>
        <taxon>Paraburkholderia</taxon>
    </lineage>
</organism>
<dbReference type="Pfam" id="PF02515">
    <property type="entry name" value="CoA_transf_3"/>
    <property type="match status" value="1"/>
</dbReference>
<reference evidence="2 3" key="1">
    <citation type="submission" date="2017-02" db="EMBL/GenBank/DDBJ databases">
        <title>Paraburkholderia sophoroidis sp. nov. and Paraburkholderia steynii sp. nov. rhizobial symbionts of the fynbos legume Hypocalyptus sophoroides.</title>
        <authorList>
            <person name="Steenkamp E.T."/>
            <person name="Beukes C.W."/>
            <person name="Van Zyl E."/>
            <person name="Avontuur J."/>
            <person name="Chan W.Y."/>
            <person name="Hassen A."/>
            <person name="Palmer M."/>
            <person name="Mthombeni L."/>
            <person name="Phalane F."/>
            <person name="Sereme K."/>
            <person name="Venter S.N."/>
        </authorList>
    </citation>
    <scope>NUCLEOTIDE SEQUENCE [LARGE SCALE GENOMIC DNA]</scope>
    <source>
        <strain evidence="2 3">HC1.1ba</strain>
    </source>
</reference>
<gene>
    <name evidence="2" type="ORF">BZM27_54410</name>
</gene>
<dbReference type="SUPFAM" id="SSF89796">
    <property type="entry name" value="CoA-transferase family III (CaiB/BaiF)"/>
    <property type="match status" value="1"/>
</dbReference>
<protein>
    <submittedName>
        <fullName evidence="2">Uncharacterized protein</fullName>
    </submittedName>
</protein>
<dbReference type="GO" id="GO:0003824">
    <property type="term" value="F:catalytic activity"/>
    <property type="evidence" value="ECO:0007669"/>
    <property type="project" value="InterPro"/>
</dbReference>
<evidence type="ECO:0000313" key="3">
    <source>
        <dbReference type="Proteomes" id="UP000294200"/>
    </source>
</evidence>
<proteinExistence type="predicted"/>
<sequence length="146" mass="16237">MPPGRLVLRWPARQAHPHPRKPGRQPDLPFVSGTPCWRPDLADDPRFATAALRAQNIDALHAIVQTWMLTFRDMAALDAQRDESKIAIGEIRTTQEAAQTEWAEYWGAVLEVPDRFGGTLSPAAAPWRFSEDTLDAPSAPAFRGRA</sequence>
<keyword evidence="3" id="KW-1185">Reference proteome</keyword>
<dbReference type="Proteomes" id="UP000294200">
    <property type="component" value="Unassembled WGS sequence"/>
</dbReference>
<comment type="caution">
    <text evidence="2">The sequence shown here is derived from an EMBL/GenBank/DDBJ whole genome shotgun (WGS) entry which is preliminary data.</text>
</comment>
<dbReference type="InterPro" id="IPR023606">
    <property type="entry name" value="CoA-Trfase_III_dom_1_sf"/>
</dbReference>
<evidence type="ECO:0000313" key="2">
    <source>
        <dbReference type="EMBL" id="TCG01622.1"/>
    </source>
</evidence>